<name>A0A1E3PDQ2_9ASCO</name>
<accession>A0A1E3PDQ2</accession>
<keyword evidence="8" id="KW-0576">Peroxisome</keyword>
<evidence type="ECO:0000313" key="13">
    <source>
        <dbReference type="Proteomes" id="UP000095009"/>
    </source>
</evidence>
<dbReference type="GO" id="GO:0016491">
    <property type="term" value="F:oxidoreductase activity"/>
    <property type="evidence" value="ECO:0007669"/>
    <property type="project" value="UniProtKB-KW"/>
</dbReference>
<dbReference type="Pfam" id="PF22622">
    <property type="entry name" value="MFE-2_hydrat-2_N"/>
    <property type="match status" value="1"/>
</dbReference>
<dbReference type="EMBL" id="KV454414">
    <property type="protein sequence ID" value="ODQ63535.1"/>
    <property type="molecule type" value="Genomic_DNA"/>
</dbReference>
<dbReference type="InterPro" id="IPR036291">
    <property type="entry name" value="NAD(P)-bd_dom_sf"/>
</dbReference>
<evidence type="ECO:0000256" key="2">
    <source>
        <dbReference type="ARBA" id="ARBA00005005"/>
    </source>
</evidence>
<dbReference type="Gene3D" id="3.10.129.10">
    <property type="entry name" value="Hotdog Thioesterase"/>
    <property type="match status" value="2"/>
</dbReference>
<dbReference type="PRINTS" id="PR00080">
    <property type="entry name" value="SDRFAMILY"/>
</dbReference>
<dbReference type="SUPFAM" id="SSF51735">
    <property type="entry name" value="NAD(P)-binding Rossmann-fold domains"/>
    <property type="match status" value="2"/>
</dbReference>
<evidence type="ECO:0000256" key="3">
    <source>
        <dbReference type="ARBA" id="ARBA00006484"/>
    </source>
</evidence>
<dbReference type="InterPro" id="IPR029069">
    <property type="entry name" value="HotDog_dom_sf"/>
</dbReference>
<dbReference type="InterPro" id="IPR002539">
    <property type="entry name" value="MaoC-like_dom"/>
</dbReference>
<dbReference type="SUPFAM" id="SSF54637">
    <property type="entry name" value="Thioesterase/thiol ester dehydrase-isomerase"/>
    <property type="match status" value="2"/>
</dbReference>
<dbReference type="UniPathway" id="UPA00659"/>
<dbReference type="InterPro" id="IPR057326">
    <property type="entry name" value="KR_dom"/>
</dbReference>
<dbReference type="OrthoDB" id="3592703at2759"/>
<proteinExistence type="inferred from homology"/>
<dbReference type="GO" id="GO:0005777">
    <property type="term" value="C:peroxisome"/>
    <property type="evidence" value="ECO:0007669"/>
    <property type="project" value="UniProtKB-SubCell"/>
</dbReference>
<dbReference type="InterPro" id="IPR054357">
    <property type="entry name" value="MFE-2_N"/>
</dbReference>
<dbReference type="PANTHER" id="PTHR45024:SF2">
    <property type="entry name" value="SCP2 DOMAIN-CONTAINING PROTEIN"/>
    <property type="match status" value="1"/>
</dbReference>
<dbReference type="PANTHER" id="PTHR45024">
    <property type="entry name" value="DEHYDROGENASES, SHORT CHAIN"/>
    <property type="match status" value="1"/>
</dbReference>
<comment type="similarity">
    <text evidence="3">Belongs to the short-chain dehydrogenases/reductases (SDR) family.</text>
</comment>
<dbReference type="PRINTS" id="PR00081">
    <property type="entry name" value="GDHRDH"/>
</dbReference>
<reference evidence="12 13" key="1">
    <citation type="journal article" date="2016" name="Proc. Natl. Acad. Sci. U.S.A.">
        <title>Comparative genomics of biotechnologically important yeasts.</title>
        <authorList>
            <person name="Riley R."/>
            <person name="Haridas S."/>
            <person name="Wolfe K.H."/>
            <person name="Lopes M.R."/>
            <person name="Hittinger C.T."/>
            <person name="Goeker M."/>
            <person name="Salamov A.A."/>
            <person name="Wisecaver J.H."/>
            <person name="Long T.M."/>
            <person name="Calvey C.H."/>
            <person name="Aerts A.L."/>
            <person name="Barry K.W."/>
            <person name="Choi C."/>
            <person name="Clum A."/>
            <person name="Coughlan A.Y."/>
            <person name="Deshpande S."/>
            <person name="Douglass A.P."/>
            <person name="Hanson S.J."/>
            <person name="Klenk H.-P."/>
            <person name="LaButti K.M."/>
            <person name="Lapidus A."/>
            <person name="Lindquist E.A."/>
            <person name="Lipzen A.M."/>
            <person name="Meier-Kolthoff J.P."/>
            <person name="Ohm R.A."/>
            <person name="Otillar R.P."/>
            <person name="Pangilinan J.L."/>
            <person name="Peng Y."/>
            <person name="Rokas A."/>
            <person name="Rosa C.A."/>
            <person name="Scheuner C."/>
            <person name="Sibirny A.A."/>
            <person name="Slot J.C."/>
            <person name="Stielow J.B."/>
            <person name="Sun H."/>
            <person name="Kurtzman C.P."/>
            <person name="Blackwell M."/>
            <person name="Grigoriev I.V."/>
            <person name="Jeffries T.W."/>
        </authorList>
    </citation>
    <scope>NUCLEOTIDE SEQUENCE [LARGE SCALE GENOMIC DNA]</scope>
    <source>
        <strain evidence="12 13">DSM 6958</strain>
    </source>
</reference>
<dbReference type="CDD" id="cd03448">
    <property type="entry name" value="HDE_HSD"/>
    <property type="match status" value="1"/>
</dbReference>
<dbReference type="GO" id="GO:0016853">
    <property type="term" value="F:isomerase activity"/>
    <property type="evidence" value="ECO:0007669"/>
    <property type="project" value="UniProtKB-KW"/>
</dbReference>
<keyword evidence="10" id="KW-0456">Lyase</keyword>
<evidence type="ECO:0000256" key="5">
    <source>
        <dbReference type="ARBA" id="ARBA00022857"/>
    </source>
</evidence>
<organism evidence="12 13">
    <name type="scientific">Nadsonia fulvescens var. elongata DSM 6958</name>
    <dbReference type="NCBI Taxonomy" id="857566"/>
    <lineage>
        <taxon>Eukaryota</taxon>
        <taxon>Fungi</taxon>
        <taxon>Dikarya</taxon>
        <taxon>Ascomycota</taxon>
        <taxon>Saccharomycotina</taxon>
        <taxon>Dipodascomycetes</taxon>
        <taxon>Dipodascales</taxon>
        <taxon>Dipodascales incertae sedis</taxon>
        <taxon>Nadsonia</taxon>
    </lineage>
</organism>
<dbReference type="InterPro" id="IPR051687">
    <property type="entry name" value="Peroxisomal_Beta-Oxidation"/>
</dbReference>
<dbReference type="PROSITE" id="PS00061">
    <property type="entry name" value="ADH_SHORT"/>
    <property type="match status" value="1"/>
</dbReference>
<keyword evidence="9" id="KW-0413">Isomerase</keyword>
<evidence type="ECO:0000256" key="9">
    <source>
        <dbReference type="ARBA" id="ARBA00023235"/>
    </source>
</evidence>
<evidence type="ECO:0000256" key="8">
    <source>
        <dbReference type="ARBA" id="ARBA00023140"/>
    </source>
</evidence>
<dbReference type="FunFam" id="3.10.129.10:FF:000013">
    <property type="entry name" value="Peroxisomal multifunctional enzyme type 2"/>
    <property type="match status" value="1"/>
</dbReference>
<keyword evidence="7" id="KW-0443">Lipid metabolism</keyword>
<dbReference type="FunFam" id="3.40.50.720:FF:000084">
    <property type="entry name" value="Short-chain dehydrogenase reductase"/>
    <property type="match status" value="1"/>
</dbReference>
<dbReference type="CDD" id="cd05353">
    <property type="entry name" value="hydroxyacyl-CoA-like_DH_SDR_c-like"/>
    <property type="match status" value="2"/>
</dbReference>
<dbReference type="Pfam" id="PF01575">
    <property type="entry name" value="MaoC_dehydratas"/>
    <property type="match status" value="1"/>
</dbReference>
<dbReference type="GO" id="GO:0006635">
    <property type="term" value="P:fatty acid beta-oxidation"/>
    <property type="evidence" value="ECO:0007669"/>
    <property type="project" value="UniProtKB-UniPathway"/>
</dbReference>
<evidence type="ECO:0000256" key="4">
    <source>
        <dbReference type="ARBA" id="ARBA00022832"/>
    </source>
</evidence>
<keyword evidence="4" id="KW-0276">Fatty acid metabolism</keyword>
<dbReference type="Proteomes" id="UP000095009">
    <property type="component" value="Unassembled WGS sequence"/>
</dbReference>
<keyword evidence="13" id="KW-1185">Reference proteome</keyword>
<dbReference type="STRING" id="857566.A0A1E3PDQ2"/>
<evidence type="ECO:0000256" key="10">
    <source>
        <dbReference type="ARBA" id="ARBA00023239"/>
    </source>
</evidence>
<evidence type="ECO:0000259" key="11">
    <source>
        <dbReference type="SMART" id="SM00822"/>
    </source>
</evidence>
<feature type="domain" description="Ketoreductase" evidence="11">
    <location>
        <begin position="11"/>
        <end position="197"/>
    </location>
</feature>
<keyword evidence="5" id="KW-0521">NADP</keyword>
<dbReference type="AlphaFoldDB" id="A0A1E3PDQ2"/>
<evidence type="ECO:0000256" key="7">
    <source>
        <dbReference type="ARBA" id="ARBA00023098"/>
    </source>
</evidence>
<dbReference type="GO" id="GO:0004300">
    <property type="term" value="F:enoyl-CoA hydratase activity"/>
    <property type="evidence" value="ECO:0007669"/>
    <property type="project" value="UniProtKB-ARBA"/>
</dbReference>
<evidence type="ECO:0000256" key="1">
    <source>
        <dbReference type="ARBA" id="ARBA00004275"/>
    </source>
</evidence>
<evidence type="ECO:0000313" key="12">
    <source>
        <dbReference type="EMBL" id="ODQ63535.1"/>
    </source>
</evidence>
<comment type="pathway">
    <text evidence="2">Lipid metabolism; fatty acid beta-oxidation.</text>
</comment>
<comment type="subcellular location">
    <subcellularLocation>
        <location evidence="1">Peroxisome</location>
    </subcellularLocation>
</comment>
<evidence type="ECO:0000256" key="6">
    <source>
        <dbReference type="ARBA" id="ARBA00023002"/>
    </source>
</evidence>
<gene>
    <name evidence="12" type="ORF">NADFUDRAFT_84196</name>
</gene>
<sequence>MSSEQLRFDNKVVVVTGAGGGLGKAYALFFGTRGASVVVNDLGGARPGESLRAADLVVKEIESNGGKAVANYDSVEFGEKIIETAVNAFGTVHVLINNAGILRDKAFKNMTKEEFEFVYKVHVQGAYKVTHAAWPLFRNQNYGRIINTASAAGLYGNFGQANYSAAKMALVGFSETLAKEGAKYNIIVNAIAPIAGTAMTATIMPEEVVKNLKPEFVTPLVALLTHESNTESGGIYELGAGFYSKIRWERSNGVLFKADSSFTPSAILKRWEEITDFTNTPPEHPEGLADFVSLSEQSQKLEAANPQGPEISFKDQVVVVTGAGAGIGRCYALLFGKLGAKVVVNDFANPDDVVEIIRKAGGTAVGDKSNVVDGAKVIETAVKAFGTVHVVVNNAGILRDKSFLKMDEKAWNDVLNVHLFGTYAVTKAAWPYFLKQKYGRVLNTSSTSGIYGNFGQANYAAAKCGIIGFTKTLAVEGAKNNIIANVIAPNAGTAMTATILPEELVELFKPEYIAPLVALLSSDKAPISGGLFETGSGWIGQTRLQRTGGYGFPITKEITPELVMSKWSVITDFDNGRANNPNSPAESGALIMENMTNQSSDDEVNAAGQKGFSDEAIDYSYTSRDLILYNLGLGAKASELQYVYENNENFSVVPTFGVIPTMKGVIVDFGALVPNFNPMMLLHGEQYLEIRQWPIPEEATLINESKIIEVIDKGKAAIVVYGTTTKDKSDGKELFYNEGTVFIRGSGGFGGSTTSKDRGAATATNNVPARRPDLVKEIKTSEEQAAIYRLSGDFNPLHIDPDFAAAGNFPKPILHGLCTFGISGKVLFEEYGVFKNIKVRFTGVVYPGETLRVEAWKESSRKVIFQTTVVERNSVAIASAAVELEPKVGGSKL</sequence>
<dbReference type="FunFam" id="3.40.50.720:FF:000410">
    <property type="entry name" value="Peroxisomal multifunctional beta-oxidation protein"/>
    <property type="match status" value="1"/>
</dbReference>
<dbReference type="Gene3D" id="3.40.50.720">
    <property type="entry name" value="NAD(P)-binding Rossmann-like Domain"/>
    <property type="match status" value="2"/>
</dbReference>
<dbReference type="InterPro" id="IPR002347">
    <property type="entry name" value="SDR_fam"/>
</dbReference>
<protein>
    <submittedName>
        <fullName evidence="12">Multifunctional beta-oxidation enzyme</fullName>
    </submittedName>
</protein>
<dbReference type="Pfam" id="PF00106">
    <property type="entry name" value="adh_short"/>
    <property type="match status" value="2"/>
</dbReference>
<keyword evidence="6" id="KW-0560">Oxidoreductase</keyword>
<dbReference type="InterPro" id="IPR020904">
    <property type="entry name" value="Sc_DH/Rdtase_CS"/>
</dbReference>
<dbReference type="SMART" id="SM00822">
    <property type="entry name" value="PKS_KR"/>
    <property type="match status" value="1"/>
</dbReference>